<gene>
    <name evidence="2" type="ORF">VP01_1256g4</name>
</gene>
<evidence type="ECO:0000313" key="2">
    <source>
        <dbReference type="EMBL" id="KNZ62548.1"/>
    </source>
</evidence>
<name>A0A0L6VP89_9BASI</name>
<evidence type="ECO:0000313" key="3">
    <source>
        <dbReference type="Proteomes" id="UP000037035"/>
    </source>
</evidence>
<sequence length="477" mass="54420">MLHGMSPKSNRKVGVNKKQTAITEKFLKHVRRKLPCITFTNRLHQMHSLELEIQNKTLGMVQVNVLNDKGMEKNFQGCRAPLSFQNLGKALQLENAGFLLERNFHMNNLEPKKRKHLMLPKIERGNLHICISHCAKSECDTCQVTLSGVTSLSTEFIASINHEFMIMAPGMNPPCFGQSKGKILIHWIIHCNDFIRFGVVDGQWASLSGLMLPLKMMLSSELAHCDRHQFYPKMNQLYIQNGEISLVKLLPWLVPSQEYVCVIMQHAMNIITTIQNEAAKMLFKKKDRMTSLLHPSFCLSQPILTTLIELLDYSQHKVAPEYWGFSLMFISFGSCFNSLKAYCDCAPQAERNDNSERDSSQAGLTTMVSELSVVCWNFNSSLSQFNFAFFSLLSLLKLNWLLSSHFTPISSNINNSFLYDVFLLDQRNQVIGSPSFSCHPNLELHPVSHPLSQSPNFNKRNRKESKEKRREKALFGA</sequence>
<proteinExistence type="predicted"/>
<dbReference type="Proteomes" id="UP000037035">
    <property type="component" value="Unassembled WGS sequence"/>
</dbReference>
<protein>
    <submittedName>
        <fullName evidence="2">Uncharacterized protein</fullName>
    </submittedName>
</protein>
<organism evidence="2 3">
    <name type="scientific">Puccinia sorghi</name>
    <dbReference type="NCBI Taxonomy" id="27349"/>
    <lineage>
        <taxon>Eukaryota</taxon>
        <taxon>Fungi</taxon>
        <taxon>Dikarya</taxon>
        <taxon>Basidiomycota</taxon>
        <taxon>Pucciniomycotina</taxon>
        <taxon>Pucciniomycetes</taxon>
        <taxon>Pucciniales</taxon>
        <taxon>Pucciniaceae</taxon>
        <taxon>Puccinia</taxon>
    </lineage>
</organism>
<accession>A0A0L6VP89</accession>
<feature type="compositionally biased region" description="Basic and acidic residues" evidence="1">
    <location>
        <begin position="464"/>
        <end position="477"/>
    </location>
</feature>
<evidence type="ECO:0000256" key="1">
    <source>
        <dbReference type="SAM" id="MobiDB-lite"/>
    </source>
</evidence>
<feature type="region of interest" description="Disordered" evidence="1">
    <location>
        <begin position="447"/>
        <end position="477"/>
    </location>
</feature>
<dbReference type="VEuPathDB" id="FungiDB:VP01_1256g4"/>
<keyword evidence="3" id="KW-1185">Reference proteome</keyword>
<dbReference type="AlphaFoldDB" id="A0A0L6VP89"/>
<dbReference type="EMBL" id="LAVV01002854">
    <property type="protein sequence ID" value="KNZ62548.1"/>
    <property type="molecule type" value="Genomic_DNA"/>
</dbReference>
<reference evidence="2 3" key="1">
    <citation type="submission" date="2015-08" db="EMBL/GenBank/DDBJ databases">
        <title>Next Generation Sequencing and Analysis of the Genome of Puccinia sorghi L Schw, the Causal Agent of Maize Common Rust.</title>
        <authorList>
            <person name="Rochi L."/>
            <person name="Burguener G."/>
            <person name="Darino M."/>
            <person name="Turjanski A."/>
            <person name="Kreff E."/>
            <person name="Dieguez M.J."/>
            <person name="Sacco F."/>
        </authorList>
    </citation>
    <scope>NUCLEOTIDE SEQUENCE [LARGE SCALE GENOMIC DNA]</scope>
    <source>
        <strain evidence="2 3">RO10H11247</strain>
    </source>
</reference>
<comment type="caution">
    <text evidence="2">The sequence shown here is derived from an EMBL/GenBank/DDBJ whole genome shotgun (WGS) entry which is preliminary data.</text>
</comment>